<protein>
    <recommendedName>
        <fullName evidence="5">NAC domain-containing protein</fullName>
    </recommendedName>
</protein>
<sequence>MENHHKQGGFQPYDDELIVHYLSKKVRNEPLQPNKIPEVDIYKHNPKTLAETYKEFGEKEWYFFTPRDRKYPKGERPNRATCDGYWKATGADTSVQYKGVKVGCKKALVYCLGKAPNGTKTDWLMHEFRVHDAPKIEGMGMRLDDWVLCRIYKKTKKSSRGSAHKKEHVSQSQKECNGISTKQCANEDVLVEDTIRKLFEDMDADQYNNNNNQLGTQTINSSYQHSQNQFVNVPQSGDTLLHQIPTYAHHQQPSELGPLSHMGSNTYVHHQQAPKLVNHNHIVEPLSTYMVNVPQSGDTLLHQIPTYAHYQQPSELGPVSHMGSNTHVYHQQAPELVNHNQIVEPSSYMVSVPQPGDTSLHQIPTYAHHQQTYVLGPLSHMGSNRYVYHQQANELVNHNQVVEPSSYIGSTTFAQYQQTAFELGNHNQKDDSSSCMGNNMNIGSYDDQWEFSFPEPDDLFKCFLGF</sequence>
<dbReference type="PROSITE" id="PS51005">
    <property type="entry name" value="NAC"/>
    <property type="match status" value="1"/>
</dbReference>
<evidence type="ECO:0000256" key="2">
    <source>
        <dbReference type="ARBA" id="ARBA00023125"/>
    </source>
</evidence>
<keyword evidence="2" id="KW-0238">DNA-binding</keyword>
<dbReference type="InterPro" id="IPR003441">
    <property type="entry name" value="NAC-dom"/>
</dbReference>
<accession>A0A2N9G888</accession>
<organism evidence="6">
    <name type="scientific">Fagus sylvatica</name>
    <name type="common">Beechnut</name>
    <dbReference type="NCBI Taxonomy" id="28930"/>
    <lineage>
        <taxon>Eukaryota</taxon>
        <taxon>Viridiplantae</taxon>
        <taxon>Streptophyta</taxon>
        <taxon>Embryophyta</taxon>
        <taxon>Tracheophyta</taxon>
        <taxon>Spermatophyta</taxon>
        <taxon>Magnoliopsida</taxon>
        <taxon>eudicotyledons</taxon>
        <taxon>Gunneridae</taxon>
        <taxon>Pentapetalae</taxon>
        <taxon>rosids</taxon>
        <taxon>fabids</taxon>
        <taxon>Fagales</taxon>
        <taxon>Fagaceae</taxon>
        <taxon>Fagus</taxon>
    </lineage>
</organism>
<proteinExistence type="predicted"/>
<keyword evidence="4" id="KW-0539">Nucleus</keyword>
<gene>
    <name evidence="6" type="ORF">FSB_LOCUS23283</name>
</gene>
<dbReference type="EMBL" id="OIVN01001563">
    <property type="protein sequence ID" value="SPC95401.1"/>
    <property type="molecule type" value="Genomic_DNA"/>
</dbReference>
<evidence type="ECO:0000313" key="6">
    <source>
        <dbReference type="EMBL" id="SPC95401.1"/>
    </source>
</evidence>
<evidence type="ECO:0000256" key="3">
    <source>
        <dbReference type="ARBA" id="ARBA00023163"/>
    </source>
</evidence>
<dbReference type="PANTHER" id="PTHR31719:SF179">
    <property type="entry name" value="OS08G0148400 PROTEIN"/>
    <property type="match status" value="1"/>
</dbReference>
<dbReference type="InterPro" id="IPR036093">
    <property type="entry name" value="NAC_dom_sf"/>
</dbReference>
<evidence type="ECO:0000256" key="4">
    <source>
        <dbReference type="ARBA" id="ARBA00023242"/>
    </source>
</evidence>
<evidence type="ECO:0000256" key="1">
    <source>
        <dbReference type="ARBA" id="ARBA00023015"/>
    </source>
</evidence>
<dbReference type="AlphaFoldDB" id="A0A2N9G888"/>
<reference evidence="6" key="1">
    <citation type="submission" date="2018-02" db="EMBL/GenBank/DDBJ databases">
        <authorList>
            <person name="Cohen D.B."/>
            <person name="Kent A.D."/>
        </authorList>
    </citation>
    <scope>NUCLEOTIDE SEQUENCE</scope>
</reference>
<dbReference type="SUPFAM" id="SSF101941">
    <property type="entry name" value="NAC domain"/>
    <property type="match status" value="1"/>
</dbReference>
<keyword evidence="3" id="KW-0804">Transcription</keyword>
<dbReference type="Pfam" id="PF02365">
    <property type="entry name" value="NAM"/>
    <property type="match status" value="1"/>
</dbReference>
<name>A0A2N9G888_FAGSY</name>
<dbReference type="Gene3D" id="2.170.150.80">
    <property type="entry name" value="NAC domain"/>
    <property type="match status" value="1"/>
</dbReference>
<dbReference type="GO" id="GO:0006355">
    <property type="term" value="P:regulation of DNA-templated transcription"/>
    <property type="evidence" value="ECO:0007669"/>
    <property type="project" value="InterPro"/>
</dbReference>
<feature type="domain" description="NAC" evidence="5">
    <location>
        <begin position="4"/>
        <end position="154"/>
    </location>
</feature>
<evidence type="ECO:0000259" key="5">
    <source>
        <dbReference type="PROSITE" id="PS51005"/>
    </source>
</evidence>
<dbReference type="PANTHER" id="PTHR31719">
    <property type="entry name" value="NAC TRANSCRIPTION FACTOR 56"/>
    <property type="match status" value="1"/>
</dbReference>
<dbReference type="GO" id="GO:0003677">
    <property type="term" value="F:DNA binding"/>
    <property type="evidence" value="ECO:0007669"/>
    <property type="project" value="UniProtKB-KW"/>
</dbReference>
<keyword evidence="1" id="KW-0805">Transcription regulation</keyword>